<comment type="caution">
    <text evidence="1">The sequence shown here is derived from an EMBL/GenBank/DDBJ whole genome shotgun (WGS) entry which is preliminary data.</text>
</comment>
<dbReference type="PANTHER" id="PTHR45913">
    <property type="entry name" value="EPM2A-INTERACTING PROTEIN 1"/>
    <property type="match status" value="1"/>
</dbReference>
<dbReference type="EMBL" id="JAUPFM010000007">
    <property type="protein sequence ID" value="KAK2847350.1"/>
    <property type="molecule type" value="Genomic_DNA"/>
</dbReference>
<protein>
    <submittedName>
        <fullName evidence="1">Uncharacterized protein</fullName>
    </submittedName>
</protein>
<sequence length="401" mass="45568">MVSVMLDDASAAKLKTIPLSNDTFDEATDSSKDCLFISYVRFDLTDSLCEDLLFCKYVRDRARAEELFKMLDCFLFENGLTRENCIGVCSDGAQTMAGKRKGLQALIKKASANAEWTHCIIHREALASRQLSPELSEVMTDIIGVVNFIKTRPLKTRVFSAICEEMGAEHQAVLFHSEERWLSRGNFLGKLAYLSDIFGKLNELNLQLEGKDKHLPQVTDRKLVMWGRRLDEGNTDSLENLHEFVDTTDYDAISVIPHIKQHISSLMGYFKKYFPENNSQYDWVRDPFSAPAPTGFSSAEEDKFIDMTSDSTLRLRFPSQTLSEFWLSVEKQYPLLGQRAIGILLPFATSYLCETGFSVVAALKTKYRSQLNIEQELRVAVSCFKPRFEKLCTAKHAHCSH</sequence>
<dbReference type="AlphaFoldDB" id="A0AA88N4B8"/>
<dbReference type="SUPFAM" id="SSF53098">
    <property type="entry name" value="Ribonuclease H-like"/>
    <property type="match status" value="1"/>
</dbReference>
<accession>A0AA88N4B8</accession>
<evidence type="ECO:0000313" key="2">
    <source>
        <dbReference type="Proteomes" id="UP001187415"/>
    </source>
</evidence>
<keyword evidence="2" id="KW-1185">Reference proteome</keyword>
<gene>
    <name evidence="1" type="ORF">Q5P01_010349</name>
</gene>
<proteinExistence type="predicted"/>
<name>A0AA88N4B8_CHASR</name>
<reference evidence="1" key="1">
    <citation type="submission" date="2023-07" db="EMBL/GenBank/DDBJ databases">
        <title>Chromosome-level Genome Assembly of Striped Snakehead (Channa striata).</title>
        <authorList>
            <person name="Liu H."/>
        </authorList>
    </citation>
    <scope>NUCLEOTIDE SEQUENCE</scope>
    <source>
        <strain evidence="1">Gz</strain>
        <tissue evidence="1">Muscle</tissue>
    </source>
</reference>
<dbReference type="PANTHER" id="PTHR45913:SF19">
    <property type="entry name" value="LOW QUALITY PROTEIN: ZINC FINGER BED DOMAIN-CONTAINING PROTEIN 5-LIKE"/>
    <property type="match status" value="1"/>
</dbReference>
<organism evidence="1 2">
    <name type="scientific">Channa striata</name>
    <name type="common">Snakehead murrel</name>
    <name type="synonym">Ophicephalus striatus</name>
    <dbReference type="NCBI Taxonomy" id="64152"/>
    <lineage>
        <taxon>Eukaryota</taxon>
        <taxon>Metazoa</taxon>
        <taxon>Chordata</taxon>
        <taxon>Craniata</taxon>
        <taxon>Vertebrata</taxon>
        <taxon>Euteleostomi</taxon>
        <taxon>Actinopterygii</taxon>
        <taxon>Neopterygii</taxon>
        <taxon>Teleostei</taxon>
        <taxon>Neoteleostei</taxon>
        <taxon>Acanthomorphata</taxon>
        <taxon>Anabantaria</taxon>
        <taxon>Anabantiformes</taxon>
        <taxon>Channoidei</taxon>
        <taxon>Channidae</taxon>
        <taxon>Channa</taxon>
    </lineage>
</organism>
<evidence type="ECO:0000313" key="1">
    <source>
        <dbReference type="EMBL" id="KAK2847350.1"/>
    </source>
</evidence>
<dbReference type="InterPro" id="IPR012337">
    <property type="entry name" value="RNaseH-like_sf"/>
</dbReference>
<dbReference type="Proteomes" id="UP001187415">
    <property type="component" value="Unassembled WGS sequence"/>
</dbReference>